<feature type="transmembrane region" description="Helical" evidence="5">
    <location>
        <begin position="246"/>
        <end position="264"/>
    </location>
</feature>
<evidence type="ECO:0000256" key="2">
    <source>
        <dbReference type="ARBA" id="ARBA00022692"/>
    </source>
</evidence>
<name>A0AB39KX07_9CAUL</name>
<feature type="transmembrane region" description="Helical" evidence="5">
    <location>
        <begin position="45"/>
        <end position="64"/>
    </location>
</feature>
<keyword evidence="4 5" id="KW-0472">Membrane</keyword>
<feature type="domain" description="O-antigen ligase-related" evidence="6">
    <location>
        <begin position="231"/>
        <end position="371"/>
    </location>
</feature>
<feature type="transmembrane region" description="Helical" evidence="5">
    <location>
        <begin position="420"/>
        <end position="440"/>
    </location>
</feature>
<evidence type="ECO:0000313" key="7">
    <source>
        <dbReference type="EMBL" id="XDO98324.1"/>
    </source>
</evidence>
<feature type="transmembrane region" description="Helical" evidence="5">
    <location>
        <begin position="222"/>
        <end position="240"/>
    </location>
</feature>
<keyword evidence="2 5" id="KW-0812">Transmembrane</keyword>
<feature type="transmembrane region" description="Helical" evidence="5">
    <location>
        <begin position="191"/>
        <end position="210"/>
    </location>
</feature>
<proteinExistence type="predicted"/>
<dbReference type="RefSeq" id="WP_369062133.1">
    <property type="nucleotide sequence ID" value="NZ_CP158375.1"/>
</dbReference>
<dbReference type="EMBL" id="CP158375">
    <property type="protein sequence ID" value="XDO98324.1"/>
    <property type="molecule type" value="Genomic_DNA"/>
</dbReference>
<feature type="transmembrane region" description="Helical" evidence="5">
    <location>
        <begin position="396"/>
        <end position="414"/>
    </location>
</feature>
<feature type="transmembrane region" description="Helical" evidence="5">
    <location>
        <begin position="126"/>
        <end position="144"/>
    </location>
</feature>
<dbReference type="InterPro" id="IPR007016">
    <property type="entry name" value="O-antigen_ligase-rel_domated"/>
</dbReference>
<feature type="transmembrane region" description="Helical" evidence="5">
    <location>
        <begin position="276"/>
        <end position="296"/>
    </location>
</feature>
<keyword evidence="3 5" id="KW-1133">Transmembrane helix</keyword>
<dbReference type="Pfam" id="PF04932">
    <property type="entry name" value="Wzy_C"/>
    <property type="match status" value="1"/>
</dbReference>
<keyword evidence="7" id="KW-0436">Ligase</keyword>
<comment type="subcellular location">
    <subcellularLocation>
        <location evidence="1">Membrane</location>
        <topology evidence="1">Multi-pass membrane protein</topology>
    </subcellularLocation>
</comment>
<protein>
    <submittedName>
        <fullName evidence="7">O-antigen ligase family protein</fullName>
    </submittedName>
</protein>
<accession>A0AB39KX07</accession>
<dbReference type="GO" id="GO:0016020">
    <property type="term" value="C:membrane"/>
    <property type="evidence" value="ECO:0007669"/>
    <property type="project" value="UniProtKB-SubCell"/>
</dbReference>
<feature type="transmembrane region" description="Helical" evidence="5">
    <location>
        <begin position="452"/>
        <end position="475"/>
    </location>
</feature>
<feature type="transmembrane region" description="Helical" evidence="5">
    <location>
        <begin position="151"/>
        <end position="171"/>
    </location>
</feature>
<evidence type="ECO:0000256" key="3">
    <source>
        <dbReference type="ARBA" id="ARBA00022989"/>
    </source>
</evidence>
<sequence length="635" mass="67652">MSEEAKAQSLSSRWARRPAGTGLAIVSALVINFGHWLYGAHRAEAAMAFTLASAAMVLAVLLTPALRQDLMKGRRLAWPITLFGLTVLAVLWSLTPWVPGGPHPAWSYVGERGFASIDPSSTVVELVKLLGLSGLFIVGVSLGASDKRAQMALSVTVYSGAAFSAWMFLAYVTGDPATHYGRRLAGHFLSANTPATLVGMLAVLALSLALRRARQAPPRERIAAVAPASAATLVLLITLICTASRAGMAATAVGMMIVLAGEGARSGGKWKAATIGLVGIAALASLVAFAGDQLIVRFFNASKDLDVRGLLVGVHWKAFLASPINGYGLGSFNAVNRIYLDPENFAVLWNVNATHNVYVQWLEEGGLAAALPMFATIAWVLAILGFVGLRRERMRGWIFALLACSAVVLLHGWTDFALQVPSVAGLWAFLLGIGFSLAQGSRRGAQSGPKPAAVVASGLGAAVASIGAVLVLVALPSGDAKVGGVSVLKLAIGYDRAAERELANGTTKTHLDNAQRASMEAQKLFPFDTSAWLRLVYIDHLRLGRMKSGAASLFERSYDLVAYDPYVARWRIRFGLENWTELTPDSRESVAAEAKLLLEDQGFRRYVTDDLKAIRSPSGRMVASFWLNQVGGAQR</sequence>
<evidence type="ECO:0000256" key="4">
    <source>
        <dbReference type="ARBA" id="ARBA00023136"/>
    </source>
</evidence>
<organism evidence="7">
    <name type="scientific">Caulobacter sp. 73W</name>
    <dbReference type="NCBI Taxonomy" id="3161137"/>
    <lineage>
        <taxon>Bacteria</taxon>
        <taxon>Pseudomonadati</taxon>
        <taxon>Pseudomonadota</taxon>
        <taxon>Alphaproteobacteria</taxon>
        <taxon>Caulobacterales</taxon>
        <taxon>Caulobacteraceae</taxon>
        <taxon>Caulobacter</taxon>
    </lineage>
</organism>
<dbReference type="InterPro" id="IPR051533">
    <property type="entry name" value="WaaL-like"/>
</dbReference>
<evidence type="ECO:0000256" key="5">
    <source>
        <dbReference type="SAM" id="Phobius"/>
    </source>
</evidence>
<feature type="transmembrane region" description="Helical" evidence="5">
    <location>
        <begin position="76"/>
        <end position="94"/>
    </location>
</feature>
<reference evidence="7" key="1">
    <citation type="submission" date="2024-06" db="EMBL/GenBank/DDBJ databases">
        <title>Caulobacter inopinatus, sp. nov.</title>
        <authorList>
            <person name="Donachie S.P."/>
        </authorList>
    </citation>
    <scope>NUCLEOTIDE SEQUENCE</scope>
    <source>
        <strain evidence="7">73W</strain>
    </source>
</reference>
<gene>
    <name evidence="7" type="ORF">ABOZ73_07890</name>
</gene>
<dbReference type="PANTHER" id="PTHR37422">
    <property type="entry name" value="TEICHURONIC ACID BIOSYNTHESIS PROTEIN TUAE"/>
    <property type="match status" value="1"/>
</dbReference>
<dbReference type="GO" id="GO:0016874">
    <property type="term" value="F:ligase activity"/>
    <property type="evidence" value="ECO:0007669"/>
    <property type="project" value="UniProtKB-KW"/>
</dbReference>
<dbReference type="AlphaFoldDB" id="A0AB39KX07"/>
<dbReference type="PANTHER" id="PTHR37422:SF23">
    <property type="entry name" value="TEICHURONIC ACID BIOSYNTHESIS PROTEIN TUAE"/>
    <property type="match status" value="1"/>
</dbReference>
<feature type="transmembrane region" description="Helical" evidence="5">
    <location>
        <begin position="367"/>
        <end position="389"/>
    </location>
</feature>
<evidence type="ECO:0000256" key="1">
    <source>
        <dbReference type="ARBA" id="ARBA00004141"/>
    </source>
</evidence>
<evidence type="ECO:0000259" key="6">
    <source>
        <dbReference type="Pfam" id="PF04932"/>
    </source>
</evidence>
<feature type="transmembrane region" description="Helical" evidence="5">
    <location>
        <begin position="21"/>
        <end position="39"/>
    </location>
</feature>